<dbReference type="GO" id="GO:0046872">
    <property type="term" value="F:metal ion binding"/>
    <property type="evidence" value="ECO:0007669"/>
    <property type="project" value="UniProtKB-KW"/>
</dbReference>
<sequence>MLIEAEAAGDTASGGTTDAEGITTTARDFWGTWGVDTTLMNPAVKPGDDFYAYVNGKWLDTFEIPADRSRYGAFTLLAEKSEQRVRKIIDELAATKPAINTGAGKVAAFYNAYLDTAAIDAAGLAPAQPYLDKIKAVKTREDLAKLFGTPGFRSPIAGFVDIDSKQTDKYIFQVTQAGLGMPDRDYYLVDSEANLKVRAAYMQYLTFLLGKAGYADPAKAAQMVYDLEKAIATEHWDRAIGRNRNITYNKLSKAEMLALGNGFPVETFIKTVGVDGEQEYVVRQLTPTAEEIATEKLTPEQVAKLGSGIPGLFKLANTAPIEAWQAWLAAGFLSNAASVLPSDIDAANFAFYGTVLGGQKQQRERWQRGVAAVEGSMGEIVGKIYADRYFPAENKAAMDELVGNLRKAMAANLNDIKWMGEATKVEARQKLAKFTPKIGYTEKFETYDTLTITPGKALDNAIAAGTWAYRDNLSKLGKPIDKTEWFMLPQTVNAYYSPPRNEIVFPAAILQPPFFNLSADPAVNYGAIGGVIGHEMGHGFDDQGSKSDGDGVLRDWWTPEDQANFKKLTSALVAQYSALCPLDDGKTCVNGALTLGENIGDVGGLSMAYRAYKIHLNGKEDKVIDGLTGDQRFFMAWAQVWRNKSRDEYLRQQLNTDPHSPPNYRANGTVRNFDEWYKAFNVKPGDALYLPPEQRIRIW</sequence>
<accession>A0A7V8RDQ6</accession>
<comment type="similarity">
    <text evidence="2">Belongs to the peptidase M13 family.</text>
</comment>
<evidence type="ECO:0000313" key="12">
    <source>
        <dbReference type="Proteomes" id="UP000589292"/>
    </source>
</evidence>
<feature type="region of interest" description="Disordered" evidence="8">
    <location>
        <begin position="1"/>
        <end position="20"/>
    </location>
</feature>
<evidence type="ECO:0000259" key="10">
    <source>
        <dbReference type="Pfam" id="PF05649"/>
    </source>
</evidence>
<dbReference type="InterPro" id="IPR008753">
    <property type="entry name" value="Peptidase_M13_N"/>
</dbReference>
<keyword evidence="3" id="KW-0645">Protease</keyword>
<evidence type="ECO:0000256" key="4">
    <source>
        <dbReference type="ARBA" id="ARBA00022723"/>
    </source>
</evidence>
<dbReference type="AlphaFoldDB" id="A0A7V8RDQ6"/>
<dbReference type="InterPro" id="IPR024079">
    <property type="entry name" value="MetalloPept_cat_dom_sf"/>
</dbReference>
<dbReference type="Gene3D" id="3.40.390.10">
    <property type="entry name" value="Collagenase (Catalytic Domain)"/>
    <property type="match status" value="1"/>
</dbReference>
<dbReference type="Pfam" id="PF05649">
    <property type="entry name" value="Peptidase_M13_N"/>
    <property type="match status" value="1"/>
</dbReference>
<comment type="caution">
    <text evidence="11">The sequence shown here is derived from an EMBL/GenBank/DDBJ whole genome shotgun (WGS) entry which is preliminary data.</text>
</comment>
<feature type="domain" description="Peptidase M13 C-terminal" evidence="9">
    <location>
        <begin position="493"/>
        <end position="696"/>
    </location>
</feature>
<name>A0A7V8RDQ6_9SPHN</name>
<dbReference type="Pfam" id="PF01431">
    <property type="entry name" value="Peptidase_M13"/>
    <property type="match status" value="1"/>
</dbReference>
<gene>
    <name evidence="11" type="ORF">FG486_09580</name>
</gene>
<keyword evidence="12" id="KW-1185">Reference proteome</keyword>
<dbReference type="PRINTS" id="PR00786">
    <property type="entry name" value="NEPRILYSIN"/>
</dbReference>
<reference evidence="11 12" key="1">
    <citation type="journal article" date="1994" name="Int. J. Syst. Bacteriol.">
        <title>Phylogenetic positions of novel aerobic, bacteriochlorophyll a-containing bacteria and description of Roseococcus thiosulfatophilus gen. nov., sp. nov., Erythromicrobium ramosum gen. nov., sp. nov., and Erythrobacter litoralis sp. nov.</title>
        <authorList>
            <person name="Yurkov V."/>
            <person name="Stackebrandt E."/>
            <person name="Holmes A."/>
            <person name="Fuerst J.A."/>
            <person name="Hugenholtz P."/>
            <person name="Golecki J."/>
            <person name="Gad'on N."/>
            <person name="Gorlenko V.M."/>
            <person name="Kompantseva E.I."/>
            <person name="Drews G."/>
        </authorList>
    </citation>
    <scope>NUCLEOTIDE SEQUENCE [LARGE SCALE GENOMIC DNA]</scope>
    <source>
        <strain evidence="11 12">KR-99</strain>
    </source>
</reference>
<comment type="cofactor">
    <cofactor evidence="1">
        <name>Zn(2+)</name>
        <dbReference type="ChEBI" id="CHEBI:29105"/>
    </cofactor>
</comment>
<proteinExistence type="inferred from homology"/>
<dbReference type="GO" id="GO:0004222">
    <property type="term" value="F:metalloendopeptidase activity"/>
    <property type="evidence" value="ECO:0007669"/>
    <property type="project" value="InterPro"/>
</dbReference>
<protein>
    <submittedName>
        <fullName evidence="11">M13 family metallopeptidase</fullName>
    </submittedName>
</protein>
<dbReference type="InterPro" id="IPR000718">
    <property type="entry name" value="Peptidase_M13"/>
</dbReference>
<dbReference type="Gene3D" id="1.10.1380.10">
    <property type="entry name" value="Neutral endopeptidase , domain2"/>
    <property type="match status" value="1"/>
</dbReference>
<dbReference type="SUPFAM" id="SSF55486">
    <property type="entry name" value="Metalloproteases ('zincins'), catalytic domain"/>
    <property type="match status" value="1"/>
</dbReference>
<keyword evidence="7" id="KW-0482">Metalloprotease</keyword>
<dbReference type="PANTHER" id="PTHR11733">
    <property type="entry name" value="ZINC METALLOPROTEASE FAMILY M13 NEPRILYSIN-RELATED"/>
    <property type="match status" value="1"/>
</dbReference>
<evidence type="ECO:0000256" key="7">
    <source>
        <dbReference type="ARBA" id="ARBA00023049"/>
    </source>
</evidence>
<organism evidence="11 12">
    <name type="scientific">Sphingomonas ursincola</name>
    <dbReference type="NCBI Taxonomy" id="56361"/>
    <lineage>
        <taxon>Bacteria</taxon>
        <taxon>Pseudomonadati</taxon>
        <taxon>Pseudomonadota</taxon>
        <taxon>Alphaproteobacteria</taxon>
        <taxon>Sphingomonadales</taxon>
        <taxon>Sphingomonadaceae</taxon>
        <taxon>Sphingomonas</taxon>
    </lineage>
</organism>
<keyword evidence="5" id="KW-0378">Hydrolase</keyword>
<evidence type="ECO:0000256" key="5">
    <source>
        <dbReference type="ARBA" id="ARBA00022801"/>
    </source>
</evidence>
<dbReference type="Proteomes" id="UP000589292">
    <property type="component" value="Unassembled WGS sequence"/>
</dbReference>
<dbReference type="GO" id="GO:0016485">
    <property type="term" value="P:protein processing"/>
    <property type="evidence" value="ECO:0007669"/>
    <property type="project" value="TreeGrafter"/>
</dbReference>
<evidence type="ECO:0000256" key="1">
    <source>
        <dbReference type="ARBA" id="ARBA00001947"/>
    </source>
</evidence>
<feature type="domain" description="Peptidase M13 N-terminal" evidence="10">
    <location>
        <begin position="46"/>
        <end position="440"/>
    </location>
</feature>
<evidence type="ECO:0000256" key="8">
    <source>
        <dbReference type="SAM" id="MobiDB-lite"/>
    </source>
</evidence>
<keyword evidence="4" id="KW-0479">Metal-binding</keyword>
<dbReference type="PROSITE" id="PS51885">
    <property type="entry name" value="NEPRILYSIN"/>
    <property type="match status" value="1"/>
</dbReference>
<dbReference type="GO" id="GO:0005886">
    <property type="term" value="C:plasma membrane"/>
    <property type="evidence" value="ECO:0007669"/>
    <property type="project" value="TreeGrafter"/>
</dbReference>
<evidence type="ECO:0000256" key="6">
    <source>
        <dbReference type="ARBA" id="ARBA00022833"/>
    </source>
</evidence>
<keyword evidence="6" id="KW-0862">Zinc</keyword>
<dbReference type="CDD" id="cd08662">
    <property type="entry name" value="M13"/>
    <property type="match status" value="1"/>
</dbReference>
<evidence type="ECO:0000256" key="3">
    <source>
        <dbReference type="ARBA" id="ARBA00022670"/>
    </source>
</evidence>
<dbReference type="InterPro" id="IPR042089">
    <property type="entry name" value="Peptidase_M13_dom_2"/>
</dbReference>
<dbReference type="InterPro" id="IPR018497">
    <property type="entry name" value="Peptidase_M13_C"/>
</dbReference>
<dbReference type="EMBL" id="VDES01000002">
    <property type="protein sequence ID" value="MBA1374590.1"/>
    <property type="molecule type" value="Genomic_DNA"/>
</dbReference>
<evidence type="ECO:0000256" key="2">
    <source>
        <dbReference type="ARBA" id="ARBA00007357"/>
    </source>
</evidence>
<evidence type="ECO:0000313" key="11">
    <source>
        <dbReference type="EMBL" id="MBA1374590.1"/>
    </source>
</evidence>
<evidence type="ECO:0000259" key="9">
    <source>
        <dbReference type="Pfam" id="PF01431"/>
    </source>
</evidence>
<dbReference type="PANTHER" id="PTHR11733:SF167">
    <property type="entry name" value="FI17812P1-RELATED"/>
    <property type="match status" value="1"/>
</dbReference>